<proteinExistence type="predicted"/>
<sequence>MPDYKLVMVFKNSEDKSTTMTISEADPTVTQANAVAAMDAILAANIFQPNGLTLVSKVDCKLVATTESDFYDKPAI</sequence>
<dbReference type="Pfam" id="PF11148">
    <property type="entry name" value="DUF2922"/>
    <property type="match status" value="1"/>
</dbReference>
<accession>A0A0L6TYF7</accession>
<dbReference type="EMBL" id="LGYO01000051">
    <property type="protein sequence ID" value="KNZ40600.1"/>
    <property type="molecule type" value="Genomic_DNA"/>
</dbReference>
<evidence type="ECO:0008006" key="3">
    <source>
        <dbReference type="Google" id="ProtNLM"/>
    </source>
</evidence>
<dbReference type="OrthoDB" id="9795264at2"/>
<dbReference type="InterPro" id="IPR021321">
    <property type="entry name" value="DUF2922"/>
</dbReference>
<organism evidence="1 2">
    <name type="scientific">Acetobacterium bakii</name>
    <dbReference type="NCBI Taxonomy" id="52689"/>
    <lineage>
        <taxon>Bacteria</taxon>
        <taxon>Bacillati</taxon>
        <taxon>Bacillota</taxon>
        <taxon>Clostridia</taxon>
        <taxon>Eubacteriales</taxon>
        <taxon>Eubacteriaceae</taxon>
        <taxon>Acetobacterium</taxon>
    </lineage>
</organism>
<dbReference type="AlphaFoldDB" id="A0A0L6TYF7"/>
<dbReference type="STRING" id="52689.AKG39_16780"/>
<comment type="caution">
    <text evidence="1">The sequence shown here is derived from an EMBL/GenBank/DDBJ whole genome shotgun (WGS) entry which is preliminary data.</text>
</comment>
<protein>
    <recommendedName>
        <fullName evidence="3">DUF2922 domain-containing protein</fullName>
    </recommendedName>
</protein>
<evidence type="ECO:0000313" key="1">
    <source>
        <dbReference type="EMBL" id="KNZ40600.1"/>
    </source>
</evidence>
<gene>
    <name evidence="1" type="ORF">AKG39_16780</name>
</gene>
<name>A0A0L6TYF7_9FIRM</name>
<keyword evidence="2" id="KW-1185">Reference proteome</keyword>
<dbReference type="PATRIC" id="fig|52689.4.peg.2904"/>
<evidence type="ECO:0000313" key="2">
    <source>
        <dbReference type="Proteomes" id="UP000036873"/>
    </source>
</evidence>
<reference evidence="2" key="1">
    <citation type="submission" date="2015-07" db="EMBL/GenBank/DDBJ databases">
        <title>Draft genome sequence of Acetobacterium bakii DSM 8293, a potential psychrophilic chemical producer through syngas fermentation.</title>
        <authorList>
            <person name="Song Y."/>
            <person name="Hwang S."/>
            <person name="Cho B.-K."/>
        </authorList>
    </citation>
    <scope>NUCLEOTIDE SEQUENCE [LARGE SCALE GENOMIC DNA]</scope>
    <source>
        <strain evidence="2">DSM 8239</strain>
    </source>
</reference>
<dbReference type="RefSeq" id="WP_050741551.1">
    <property type="nucleotide sequence ID" value="NZ_LGYO01000051.1"/>
</dbReference>
<dbReference type="Proteomes" id="UP000036873">
    <property type="component" value="Unassembled WGS sequence"/>
</dbReference>